<dbReference type="SMART" id="SM00387">
    <property type="entry name" value="HATPase_c"/>
    <property type="match status" value="1"/>
</dbReference>
<sequence>MKTISPNPGIIDTEQLVNIVQKLSLAHDIQGIMQVVRYYARRLTGADGATFVLREEDKCYYAEEDAISPLWKGERFPMSSCISGWVMENKKPVVIDDIYMDDRVPIDVYKSTFVISLTMVPIRSLDPIGAIGNYWATPHHPTEQEVRILQALADLTAVSIENIEVKNKLELKVKERTNELSDALEREIEIHKMKSTIVSMASHEFRTPLSTILSSAFLVQKYIEANQKGNGYKQLNRIKSSVKALIETLNDFLSLDKLEQRKVEPNIERIDLNSFLREISEGLDGMKKVGQTIQICLNGSPDLTVDKIILRNVLINLLSNAIKYSDRDIYLIANVTDSQITLIVKDQGIGIPQNQQEKIFSKFFRANNVNDIPGTGLGLNIVKHYINLLDGTIDFISQENKGTTFILQIPNNLEDRKSKGY</sequence>
<keyword evidence="9" id="KW-0067">ATP-binding</keyword>
<reference evidence="9 10" key="1">
    <citation type="submission" date="2024-09" db="EMBL/GenBank/DDBJ databases">
        <authorList>
            <person name="Sun Q."/>
            <person name="Mori K."/>
        </authorList>
    </citation>
    <scope>NUCLEOTIDE SEQUENCE [LARGE SCALE GENOMIC DNA]</scope>
    <source>
        <strain evidence="9 10">CECT 7682</strain>
    </source>
</reference>
<evidence type="ECO:0000313" key="10">
    <source>
        <dbReference type="Proteomes" id="UP001589654"/>
    </source>
</evidence>
<keyword evidence="5" id="KW-0418">Kinase</keyword>
<dbReference type="InterPro" id="IPR005467">
    <property type="entry name" value="His_kinase_dom"/>
</dbReference>
<name>A0ABV5J3K4_9BACT</name>
<dbReference type="CDD" id="cd00075">
    <property type="entry name" value="HATPase"/>
    <property type="match status" value="1"/>
</dbReference>
<feature type="domain" description="Histidine kinase" evidence="8">
    <location>
        <begin position="200"/>
        <end position="413"/>
    </location>
</feature>
<dbReference type="RefSeq" id="WP_290246629.1">
    <property type="nucleotide sequence ID" value="NZ_JAUFQT010000001.1"/>
</dbReference>
<evidence type="ECO:0000256" key="4">
    <source>
        <dbReference type="ARBA" id="ARBA00022679"/>
    </source>
</evidence>
<keyword evidence="7" id="KW-0175">Coiled coil</keyword>
<keyword evidence="4" id="KW-0808">Transferase</keyword>
<dbReference type="InterPro" id="IPR003661">
    <property type="entry name" value="HisK_dim/P_dom"/>
</dbReference>
<dbReference type="InterPro" id="IPR003594">
    <property type="entry name" value="HATPase_dom"/>
</dbReference>
<evidence type="ECO:0000256" key="7">
    <source>
        <dbReference type="SAM" id="Coils"/>
    </source>
</evidence>
<dbReference type="PRINTS" id="PR00344">
    <property type="entry name" value="BCTRLSENSOR"/>
</dbReference>
<dbReference type="PANTHER" id="PTHR43711">
    <property type="entry name" value="TWO-COMPONENT HISTIDINE KINASE"/>
    <property type="match status" value="1"/>
</dbReference>
<keyword evidence="3" id="KW-0597">Phosphoprotein</keyword>
<dbReference type="InterPro" id="IPR050736">
    <property type="entry name" value="Sensor_HK_Regulatory"/>
</dbReference>
<dbReference type="PROSITE" id="PS50109">
    <property type="entry name" value="HIS_KIN"/>
    <property type="match status" value="1"/>
</dbReference>
<dbReference type="SMART" id="SM00388">
    <property type="entry name" value="HisKA"/>
    <property type="match status" value="1"/>
</dbReference>
<dbReference type="InterPro" id="IPR004358">
    <property type="entry name" value="Sig_transdc_His_kin-like_C"/>
</dbReference>
<dbReference type="InterPro" id="IPR036890">
    <property type="entry name" value="HATPase_C_sf"/>
</dbReference>
<dbReference type="SUPFAM" id="SSF47384">
    <property type="entry name" value="Homodimeric domain of signal transducing histidine kinase"/>
    <property type="match status" value="1"/>
</dbReference>
<dbReference type="SUPFAM" id="SSF55874">
    <property type="entry name" value="ATPase domain of HSP90 chaperone/DNA topoisomerase II/histidine kinase"/>
    <property type="match status" value="1"/>
</dbReference>
<dbReference type="InterPro" id="IPR029016">
    <property type="entry name" value="GAF-like_dom_sf"/>
</dbReference>
<dbReference type="CDD" id="cd00082">
    <property type="entry name" value="HisKA"/>
    <property type="match status" value="1"/>
</dbReference>
<dbReference type="Gene3D" id="3.30.565.10">
    <property type="entry name" value="Histidine kinase-like ATPase, C-terminal domain"/>
    <property type="match status" value="1"/>
</dbReference>
<accession>A0ABV5J3K4</accession>
<dbReference type="Gene3D" id="3.30.450.40">
    <property type="match status" value="1"/>
</dbReference>
<evidence type="ECO:0000256" key="2">
    <source>
        <dbReference type="ARBA" id="ARBA00012438"/>
    </source>
</evidence>
<feature type="coiled-coil region" evidence="7">
    <location>
        <begin position="166"/>
        <end position="194"/>
    </location>
</feature>
<proteinExistence type="predicted"/>
<keyword evidence="6" id="KW-0902">Two-component regulatory system</keyword>
<dbReference type="GO" id="GO:0005524">
    <property type="term" value="F:ATP binding"/>
    <property type="evidence" value="ECO:0007669"/>
    <property type="project" value="UniProtKB-KW"/>
</dbReference>
<comment type="caution">
    <text evidence="9">The sequence shown here is derived from an EMBL/GenBank/DDBJ whole genome shotgun (WGS) entry which is preliminary data.</text>
</comment>
<dbReference type="Gene3D" id="1.10.287.130">
    <property type="match status" value="1"/>
</dbReference>
<dbReference type="Proteomes" id="UP001589654">
    <property type="component" value="Unassembled WGS sequence"/>
</dbReference>
<dbReference type="InterPro" id="IPR003018">
    <property type="entry name" value="GAF"/>
</dbReference>
<dbReference type="Pfam" id="PF00512">
    <property type="entry name" value="HisKA"/>
    <property type="match status" value="1"/>
</dbReference>
<dbReference type="Pfam" id="PF13185">
    <property type="entry name" value="GAF_2"/>
    <property type="match status" value="1"/>
</dbReference>
<dbReference type="EMBL" id="JBHMEW010000048">
    <property type="protein sequence ID" value="MFB9211408.1"/>
    <property type="molecule type" value="Genomic_DNA"/>
</dbReference>
<keyword evidence="10" id="KW-1185">Reference proteome</keyword>
<dbReference type="EC" id="2.7.13.3" evidence="2"/>
<dbReference type="PANTHER" id="PTHR43711:SF26">
    <property type="entry name" value="SENSOR HISTIDINE KINASE RCSC"/>
    <property type="match status" value="1"/>
</dbReference>
<dbReference type="SUPFAM" id="SSF55781">
    <property type="entry name" value="GAF domain-like"/>
    <property type="match status" value="1"/>
</dbReference>
<dbReference type="InterPro" id="IPR036097">
    <property type="entry name" value="HisK_dim/P_sf"/>
</dbReference>
<evidence type="ECO:0000259" key="8">
    <source>
        <dbReference type="PROSITE" id="PS50109"/>
    </source>
</evidence>
<evidence type="ECO:0000256" key="6">
    <source>
        <dbReference type="ARBA" id="ARBA00023012"/>
    </source>
</evidence>
<keyword evidence="9" id="KW-0547">Nucleotide-binding</keyword>
<evidence type="ECO:0000256" key="1">
    <source>
        <dbReference type="ARBA" id="ARBA00000085"/>
    </source>
</evidence>
<protein>
    <recommendedName>
        <fullName evidence="2">histidine kinase</fullName>
        <ecNumber evidence="2">2.7.13.3</ecNumber>
    </recommendedName>
</protein>
<evidence type="ECO:0000313" key="9">
    <source>
        <dbReference type="EMBL" id="MFB9211408.1"/>
    </source>
</evidence>
<gene>
    <name evidence="9" type="ORF">ACFFUR_06300</name>
</gene>
<dbReference type="Pfam" id="PF02518">
    <property type="entry name" value="HATPase_c"/>
    <property type="match status" value="1"/>
</dbReference>
<comment type="catalytic activity">
    <reaction evidence="1">
        <text>ATP + protein L-histidine = ADP + protein N-phospho-L-histidine.</text>
        <dbReference type="EC" id="2.7.13.3"/>
    </reaction>
</comment>
<evidence type="ECO:0000256" key="5">
    <source>
        <dbReference type="ARBA" id="ARBA00022777"/>
    </source>
</evidence>
<organism evidence="9 10">
    <name type="scientific">Echinicola jeungdonensis</name>
    <dbReference type="NCBI Taxonomy" id="709343"/>
    <lineage>
        <taxon>Bacteria</taxon>
        <taxon>Pseudomonadati</taxon>
        <taxon>Bacteroidota</taxon>
        <taxon>Cytophagia</taxon>
        <taxon>Cytophagales</taxon>
        <taxon>Cyclobacteriaceae</taxon>
        <taxon>Echinicola</taxon>
    </lineage>
</organism>
<evidence type="ECO:0000256" key="3">
    <source>
        <dbReference type="ARBA" id="ARBA00022553"/>
    </source>
</evidence>
<dbReference type="SMART" id="SM00065">
    <property type="entry name" value="GAF"/>
    <property type="match status" value="1"/>
</dbReference>